<dbReference type="Pfam" id="PF00072">
    <property type="entry name" value="Response_reg"/>
    <property type="match status" value="1"/>
</dbReference>
<accession>A0ABR4IV71</accession>
<proteinExistence type="predicted"/>
<gene>
    <name evidence="8" type="ORF">BDW59DRAFT_158094</name>
</gene>
<evidence type="ECO:0000313" key="8">
    <source>
        <dbReference type="EMBL" id="KAL2831149.1"/>
    </source>
</evidence>
<keyword evidence="5" id="KW-0597">Phosphoprotein</keyword>
<dbReference type="CDD" id="cd17546">
    <property type="entry name" value="REC_hyHK_CKI1_RcsC-like"/>
    <property type="match status" value="1"/>
</dbReference>
<dbReference type="SMART" id="SM00387">
    <property type="entry name" value="HATPase_c"/>
    <property type="match status" value="1"/>
</dbReference>
<dbReference type="PANTHER" id="PTHR43047:SF72">
    <property type="entry name" value="OSMOSENSING HISTIDINE PROTEIN KINASE SLN1"/>
    <property type="match status" value="1"/>
</dbReference>
<evidence type="ECO:0000313" key="9">
    <source>
        <dbReference type="Proteomes" id="UP001610335"/>
    </source>
</evidence>
<dbReference type="InterPro" id="IPR001789">
    <property type="entry name" value="Sig_transdc_resp-reg_receiver"/>
</dbReference>
<dbReference type="Proteomes" id="UP001610335">
    <property type="component" value="Unassembled WGS sequence"/>
</dbReference>
<feature type="domain" description="Response regulatory" evidence="7">
    <location>
        <begin position="277"/>
        <end position="365"/>
    </location>
</feature>
<dbReference type="InterPro" id="IPR003594">
    <property type="entry name" value="HATPase_dom"/>
</dbReference>
<keyword evidence="3" id="KW-0808">Transferase</keyword>
<organism evidence="8 9">
    <name type="scientific">Aspergillus cavernicola</name>
    <dbReference type="NCBI Taxonomy" id="176166"/>
    <lineage>
        <taxon>Eukaryota</taxon>
        <taxon>Fungi</taxon>
        <taxon>Dikarya</taxon>
        <taxon>Ascomycota</taxon>
        <taxon>Pezizomycotina</taxon>
        <taxon>Eurotiomycetes</taxon>
        <taxon>Eurotiomycetidae</taxon>
        <taxon>Eurotiales</taxon>
        <taxon>Aspergillaceae</taxon>
        <taxon>Aspergillus</taxon>
        <taxon>Aspergillus subgen. Nidulantes</taxon>
    </lineage>
</organism>
<feature type="modified residue" description="4-aspartylphosphate" evidence="5">
    <location>
        <position position="329"/>
    </location>
</feature>
<dbReference type="SUPFAM" id="SSF52172">
    <property type="entry name" value="CheY-like"/>
    <property type="match status" value="1"/>
</dbReference>
<dbReference type="PANTHER" id="PTHR43047">
    <property type="entry name" value="TWO-COMPONENT HISTIDINE PROTEIN KINASE"/>
    <property type="match status" value="1"/>
</dbReference>
<dbReference type="EC" id="2.7.13.3" evidence="2"/>
<dbReference type="InterPro" id="IPR005467">
    <property type="entry name" value="His_kinase_dom"/>
</dbReference>
<dbReference type="Gene3D" id="3.30.565.10">
    <property type="entry name" value="Histidine kinase-like ATPase, C-terminal domain"/>
    <property type="match status" value="1"/>
</dbReference>
<dbReference type="InterPro" id="IPR004358">
    <property type="entry name" value="Sig_transdc_His_kin-like_C"/>
</dbReference>
<comment type="caution">
    <text evidence="8">The sequence shown here is derived from an EMBL/GenBank/DDBJ whole genome shotgun (WGS) entry which is preliminary data.</text>
</comment>
<keyword evidence="9" id="KW-1185">Reference proteome</keyword>
<evidence type="ECO:0000256" key="5">
    <source>
        <dbReference type="PROSITE-ProRule" id="PRU00169"/>
    </source>
</evidence>
<reference evidence="8 9" key="1">
    <citation type="submission" date="2024-07" db="EMBL/GenBank/DDBJ databases">
        <title>Section-level genome sequencing and comparative genomics of Aspergillus sections Usti and Cavernicolus.</title>
        <authorList>
            <consortium name="Lawrence Berkeley National Laboratory"/>
            <person name="Nybo J.L."/>
            <person name="Vesth T.C."/>
            <person name="Theobald S."/>
            <person name="Frisvad J.C."/>
            <person name="Larsen T.O."/>
            <person name="Kjaerboelling I."/>
            <person name="Rothschild-Mancinelli K."/>
            <person name="Lyhne E.K."/>
            <person name="Kogle M.E."/>
            <person name="Barry K."/>
            <person name="Clum A."/>
            <person name="Na H."/>
            <person name="Ledsgaard L."/>
            <person name="Lin J."/>
            <person name="Lipzen A."/>
            <person name="Kuo A."/>
            <person name="Riley R."/>
            <person name="Mondo S."/>
            <person name="LaButti K."/>
            <person name="Haridas S."/>
            <person name="Pangalinan J."/>
            <person name="Salamov A.A."/>
            <person name="Simmons B.A."/>
            <person name="Magnuson J.K."/>
            <person name="Chen J."/>
            <person name="Drula E."/>
            <person name="Henrissat B."/>
            <person name="Wiebenga A."/>
            <person name="Lubbers R.J."/>
            <person name="Gomes A.C."/>
            <person name="Makela M.R."/>
            <person name="Stajich J."/>
            <person name="Grigoriev I.V."/>
            <person name="Mortensen U.H."/>
            <person name="De vries R.P."/>
            <person name="Baker S.E."/>
            <person name="Andersen M.R."/>
        </authorList>
    </citation>
    <scope>NUCLEOTIDE SEQUENCE [LARGE SCALE GENOMIC DNA]</scope>
    <source>
        <strain evidence="8 9">CBS 600.67</strain>
    </source>
</reference>
<dbReference type="Pfam" id="PF02518">
    <property type="entry name" value="HATPase_c"/>
    <property type="match status" value="1"/>
</dbReference>
<evidence type="ECO:0000259" key="7">
    <source>
        <dbReference type="PROSITE" id="PS50110"/>
    </source>
</evidence>
<protein>
    <recommendedName>
        <fullName evidence="2">histidine kinase</fullName>
        <ecNumber evidence="2">2.7.13.3</ecNumber>
    </recommendedName>
</protein>
<evidence type="ECO:0000256" key="2">
    <source>
        <dbReference type="ARBA" id="ARBA00012438"/>
    </source>
</evidence>
<dbReference type="PROSITE" id="PS50110">
    <property type="entry name" value="RESPONSE_REGULATORY"/>
    <property type="match status" value="1"/>
</dbReference>
<dbReference type="InterPro" id="IPR036890">
    <property type="entry name" value="HATPase_C_sf"/>
</dbReference>
<dbReference type="PROSITE" id="PS50109">
    <property type="entry name" value="HIS_KIN"/>
    <property type="match status" value="1"/>
</dbReference>
<dbReference type="SUPFAM" id="SSF55874">
    <property type="entry name" value="ATPase domain of HSP90 chaperone/DNA topoisomerase II/histidine kinase"/>
    <property type="match status" value="1"/>
</dbReference>
<dbReference type="EMBL" id="JBFXLS010000010">
    <property type="protein sequence ID" value="KAL2831149.1"/>
    <property type="molecule type" value="Genomic_DNA"/>
</dbReference>
<feature type="domain" description="Histidine kinase" evidence="6">
    <location>
        <begin position="1"/>
        <end position="110"/>
    </location>
</feature>
<name>A0ABR4IV71_9EURO</name>
<keyword evidence="4" id="KW-0418">Kinase</keyword>
<dbReference type="Gene3D" id="3.40.50.2300">
    <property type="match status" value="1"/>
</dbReference>
<evidence type="ECO:0000259" key="6">
    <source>
        <dbReference type="PROSITE" id="PS50109"/>
    </source>
</evidence>
<sequence>MNVFGNAMKYTGAGCVLIHLEATESSGGRRRQPAEDSVTLTVSDTGKGVPGEFLRGRLFTPFAQEDTLAVGTGLGLSIVRSLVKAMNGSIDLHSRPEEGTIVKIALPLTRPGDDVEVIDPTTIDSQLIQPAAEKDIVNDCDLLRHNHAKWRAAILGMEPTDTAIHPMWSIISHYLTDWYGFGLVSWTPRPPVDILLTNEHMLAVKPPSSSTTPLPPLLIICSRATDYSNQCQIDLPEDRTKDAFDVFSDIPDLTDATSPNASGLIESTPSQQGRRTRVLVVDDNSINLNLMFTFMKKRQPEILYSAENGQLAVDAVEQLPQGYDLIFMDISMTVMNGFEATRAIRAIEKERGSGSTPAVIISSCL</sequence>
<comment type="catalytic activity">
    <reaction evidence="1">
        <text>ATP + protein L-histidine = ADP + protein N-phospho-L-histidine.</text>
        <dbReference type="EC" id="2.7.13.3"/>
    </reaction>
</comment>
<evidence type="ECO:0000256" key="3">
    <source>
        <dbReference type="ARBA" id="ARBA00022679"/>
    </source>
</evidence>
<dbReference type="InterPro" id="IPR011006">
    <property type="entry name" value="CheY-like_superfamily"/>
</dbReference>
<dbReference type="PRINTS" id="PR00344">
    <property type="entry name" value="BCTRLSENSOR"/>
</dbReference>
<evidence type="ECO:0000256" key="4">
    <source>
        <dbReference type="ARBA" id="ARBA00022777"/>
    </source>
</evidence>
<evidence type="ECO:0000256" key="1">
    <source>
        <dbReference type="ARBA" id="ARBA00000085"/>
    </source>
</evidence>